<comment type="cofactor">
    <cofactor evidence="1">
        <name>Mn(2+)</name>
        <dbReference type="ChEBI" id="CHEBI:29035"/>
    </cofactor>
</comment>
<dbReference type="InterPro" id="IPR050237">
    <property type="entry name" value="ATP-dep_AMP-bd_enzyme"/>
</dbReference>
<dbReference type="GO" id="GO:0005524">
    <property type="term" value="F:ATP binding"/>
    <property type="evidence" value="ECO:0007669"/>
    <property type="project" value="UniProtKB-UniRule"/>
</dbReference>
<dbReference type="SUPFAM" id="SSF56801">
    <property type="entry name" value="Acetyl-CoA synthetase-like"/>
    <property type="match status" value="1"/>
</dbReference>
<evidence type="ECO:0000256" key="3">
    <source>
        <dbReference type="ARBA" id="ARBA00006432"/>
    </source>
</evidence>
<proteinExistence type="inferred from homology"/>
<evidence type="ECO:0000313" key="19">
    <source>
        <dbReference type="Proteomes" id="UP000266426"/>
    </source>
</evidence>
<feature type="domain" description="ATP-grasp" evidence="17">
    <location>
        <begin position="34"/>
        <end position="111"/>
    </location>
</feature>
<dbReference type="PANTHER" id="PTHR43767:SF1">
    <property type="entry name" value="NONRIBOSOMAL PEPTIDE SYNTHASE PES1 (EUROFUNG)-RELATED"/>
    <property type="match status" value="1"/>
</dbReference>
<dbReference type="FunFam" id="3.30.300.30:FF:000008">
    <property type="entry name" value="2,3-dihydroxybenzoate-AMP ligase"/>
    <property type="match status" value="1"/>
</dbReference>
<dbReference type="InterPro" id="IPR045851">
    <property type="entry name" value="AMP-bd_C_sf"/>
</dbReference>
<dbReference type="Proteomes" id="UP000266426">
    <property type="component" value="Unassembled WGS sequence"/>
</dbReference>
<dbReference type="GO" id="GO:0046872">
    <property type="term" value="F:metal ion binding"/>
    <property type="evidence" value="ECO:0007669"/>
    <property type="project" value="UniProtKB-KW"/>
</dbReference>
<dbReference type="Gene3D" id="3.30.470.20">
    <property type="entry name" value="ATP-grasp fold, B domain"/>
    <property type="match status" value="1"/>
</dbReference>
<evidence type="ECO:0000313" key="18">
    <source>
        <dbReference type="EMBL" id="RJP60813.1"/>
    </source>
</evidence>
<evidence type="ECO:0000256" key="12">
    <source>
        <dbReference type="ARBA" id="ARBA00022984"/>
    </source>
</evidence>
<keyword evidence="13" id="KW-0464">Manganese</keyword>
<dbReference type="AlphaFoldDB" id="A0A3A4R825"/>
<sequence>SPKASVLGEIIPKGGFYSYENKYLDKSGAELIIPAKISAGAAKKIRQTAVEVFKISNCEGMARVDFFLKKNGDLLVNEINTIPGFTSISMYPKLWEASGIPLPKLLDKLIGLALERFKKNIGIILLEGYGLSEASPVVSLNPIDKEQKFGSIGLPIHDVEVKIVDDALNELPAGEVGELIVKGDNVMAGYYKKPEDTAATIKDGWLLTGDMATKDADGYIYIVDRKKDMVLIQGMNVYPREIEEVILTHKAVAETAVIGAKDKRQGEMLIAYITLKDGCVLTQQEILKYCKERLAIYKCPRKIVFMKELPRSSVGKILKRELRVSV</sequence>
<dbReference type="Pfam" id="PF07478">
    <property type="entry name" value="Dala_Dala_lig_C"/>
    <property type="match status" value="1"/>
</dbReference>
<reference evidence="18 19" key="1">
    <citation type="journal article" date="2017" name="ISME J.">
        <title>Energy and carbon metabolisms in a deep terrestrial subsurface fluid microbial community.</title>
        <authorList>
            <person name="Momper L."/>
            <person name="Jungbluth S.P."/>
            <person name="Lee M.D."/>
            <person name="Amend J.P."/>
        </authorList>
    </citation>
    <scope>NUCLEOTIDE SEQUENCE [LARGE SCALE GENOMIC DNA]</scope>
    <source>
        <strain evidence="18">SURF_26</strain>
    </source>
</reference>
<dbReference type="GO" id="GO:0008360">
    <property type="term" value="P:regulation of cell shape"/>
    <property type="evidence" value="ECO:0007669"/>
    <property type="project" value="UniProtKB-KW"/>
</dbReference>
<evidence type="ECO:0000259" key="17">
    <source>
        <dbReference type="PROSITE" id="PS50975"/>
    </source>
</evidence>
<dbReference type="GO" id="GO:0009252">
    <property type="term" value="P:peptidoglycan biosynthetic process"/>
    <property type="evidence" value="ECO:0007669"/>
    <property type="project" value="UniProtKB-KW"/>
</dbReference>
<dbReference type="EC" id="6.3.2.4" evidence="5"/>
<dbReference type="GO" id="GO:0071555">
    <property type="term" value="P:cell wall organization"/>
    <property type="evidence" value="ECO:0007669"/>
    <property type="project" value="UniProtKB-KW"/>
</dbReference>
<dbReference type="Gene3D" id="2.30.38.10">
    <property type="entry name" value="Luciferase, Domain 3"/>
    <property type="match status" value="1"/>
</dbReference>
<dbReference type="InterPro" id="IPR011761">
    <property type="entry name" value="ATP-grasp"/>
</dbReference>
<evidence type="ECO:0000256" key="5">
    <source>
        <dbReference type="ARBA" id="ARBA00012216"/>
    </source>
</evidence>
<keyword evidence="11" id="KW-0133">Cell shape</keyword>
<evidence type="ECO:0000256" key="14">
    <source>
        <dbReference type="ARBA" id="ARBA00023316"/>
    </source>
</evidence>
<name>A0A3A4R825_9BACT</name>
<comment type="cofactor">
    <cofactor evidence="2">
        <name>Mg(2+)</name>
        <dbReference type="ChEBI" id="CHEBI:18420"/>
    </cofactor>
</comment>
<dbReference type="InterPro" id="IPR000873">
    <property type="entry name" value="AMP-dep_synth/lig_dom"/>
</dbReference>
<keyword evidence="12" id="KW-0573">Peptidoglycan synthesis</keyword>
<dbReference type="GO" id="GO:0016878">
    <property type="term" value="F:acid-thiol ligase activity"/>
    <property type="evidence" value="ECO:0007669"/>
    <property type="project" value="UniProtKB-ARBA"/>
</dbReference>
<organism evidence="18 19">
    <name type="scientific">Candidatus Auribacter fodinae</name>
    <dbReference type="NCBI Taxonomy" id="2093366"/>
    <lineage>
        <taxon>Bacteria</taxon>
        <taxon>Pseudomonadati</taxon>
        <taxon>Candidatus Auribacterota</taxon>
        <taxon>Candidatus Auribacteria</taxon>
        <taxon>Candidatus Auribacterales</taxon>
        <taxon>Candidatus Auribacteraceae</taxon>
        <taxon>Candidatus Auribacter</taxon>
    </lineage>
</organism>
<evidence type="ECO:0000256" key="15">
    <source>
        <dbReference type="ARBA" id="ARBA00047614"/>
    </source>
</evidence>
<keyword evidence="8 16" id="KW-0547">Nucleotide-binding</keyword>
<comment type="catalytic activity">
    <reaction evidence="15">
        <text>2 D-alanine + ATP = D-alanyl-D-alanine + ADP + phosphate + H(+)</text>
        <dbReference type="Rhea" id="RHEA:11224"/>
        <dbReference type="ChEBI" id="CHEBI:15378"/>
        <dbReference type="ChEBI" id="CHEBI:30616"/>
        <dbReference type="ChEBI" id="CHEBI:43474"/>
        <dbReference type="ChEBI" id="CHEBI:57416"/>
        <dbReference type="ChEBI" id="CHEBI:57822"/>
        <dbReference type="ChEBI" id="CHEBI:456216"/>
        <dbReference type="EC" id="6.3.2.4"/>
    </reaction>
</comment>
<evidence type="ECO:0000256" key="6">
    <source>
        <dbReference type="ARBA" id="ARBA00022598"/>
    </source>
</evidence>
<comment type="similarity">
    <text evidence="4">Belongs to the D-alanine--D-alanine ligase family.</text>
</comment>
<evidence type="ECO:0000256" key="8">
    <source>
        <dbReference type="ARBA" id="ARBA00022741"/>
    </source>
</evidence>
<dbReference type="InterPro" id="IPR011095">
    <property type="entry name" value="Dala_Dala_lig_C"/>
</dbReference>
<comment type="caution">
    <text evidence="18">The sequence shown here is derived from an EMBL/GenBank/DDBJ whole genome shotgun (WGS) entry which is preliminary data.</text>
</comment>
<evidence type="ECO:0000256" key="16">
    <source>
        <dbReference type="PROSITE-ProRule" id="PRU00409"/>
    </source>
</evidence>
<protein>
    <recommendedName>
        <fullName evidence="5">D-alanine--D-alanine ligase</fullName>
        <ecNumber evidence="5">6.3.2.4</ecNumber>
    </recommendedName>
</protein>
<accession>A0A3A4R825</accession>
<dbReference type="PANTHER" id="PTHR43767">
    <property type="entry name" value="LONG-CHAIN-FATTY-ACID--COA LIGASE"/>
    <property type="match status" value="1"/>
</dbReference>
<evidence type="ECO:0000256" key="4">
    <source>
        <dbReference type="ARBA" id="ARBA00010871"/>
    </source>
</evidence>
<keyword evidence="6" id="KW-0436">Ligase</keyword>
<evidence type="ECO:0000256" key="13">
    <source>
        <dbReference type="ARBA" id="ARBA00023211"/>
    </source>
</evidence>
<dbReference type="Pfam" id="PF00501">
    <property type="entry name" value="AMP-binding"/>
    <property type="match status" value="1"/>
</dbReference>
<dbReference type="PROSITE" id="PS00844">
    <property type="entry name" value="DALA_DALA_LIGASE_2"/>
    <property type="match status" value="1"/>
</dbReference>
<evidence type="ECO:0000256" key="7">
    <source>
        <dbReference type="ARBA" id="ARBA00022723"/>
    </source>
</evidence>
<comment type="similarity">
    <text evidence="3">Belongs to the ATP-dependent AMP-binding enzyme family.</text>
</comment>
<dbReference type="PROSITE" id="PS50975">
    <property type="entry name" value="ATP_GRASP"/>
    <property type="match status" value="1"/>
</dbReference>
<dbReference type="GO" id="GO:0008716">
    <property type="term" value="F:D-alanine-D-alanine ligase activity"/>
    <property type="evidence" value="ECO:0007669"/>
    <property type="project" value="UniProtKB-EC"/>
</dbReference>
<dbReference type="FunFam" id="3.30.470.20:FF:000008">
    <property type="entry name" value="D-alanine--D-alanine ligase"/>
    <property type="match status" value="1"/>
</dbReference>
<dbReference type="InterPro" id="IPR000291">
    <property type="entry name" value="D-Ala_lig_Van_CS"/>
</dbReference>
<dbReference type="Pfam" id="PF13193">
    <property type="entry name" value="AMP-binding_C"/>
    <property type="match status" value="1"/>
</dbReference>
<gene>
    <name evidence="18" type="ORF">C4541_03500</name>
</gene>
<evidence type="ECO:0000256" key="9">
    <source>
        <dbReference type="ARBA" id="ARBA00022840"/>
    </source>
</evidence>
<evidence type="ECO:0000256" key="1">
    <source>
        <dbReference type="ARBA" id="ARBA00001936"/>
    </source>
</evidence>
<keyword evidence="14" id="KW-0961">Cell wall biogenesis/degradation</keyword>
<evidence type="ECO:0000256" key="10">
    <source>
        <dbReference type="ARBA" id="ARBA00022842"/>
    </source>
</evidence>
<evidence type="ECO:0000256" key="11">
    <source>
        <dbReference type="ARBA" id="ARBA00022960"/>
    </source>
</evidence>
<feature type="non-terminal residue" evidence="18">
    <location>
        <position position="1"/>
    </location>
</feature>
<keyword evidence="10" id="KW-0460">Magnesium</keyword>
<dbReference type="Gene3D" id="3.30.300.30">
    <property type="match status" value="1"/>
</dbReference>
<dbReference type="SUPFAM" id="SSF56059">
    <property type="entry name" value="Glutathione synthetase ATP-binding domain-like"/>
    <property type="match status" value="1"/>
</dbReference>
<keyword evidence="9 16" id="KW-0067">ATP-binding</keyword>
<keyword evidence="7" id="KW-0479">Metal-binding</keyword>
<dbReference type="EMBL" id="QZJZ01000022">
    <property type="protein sequence ID" value="RJP60813.1"/>
    <property type="molecule type" value="Genomic_DNA"/>
</dbReference>
<evidence type="ECO:0000256" key="2">
    <source>
        <dbReference type="ARBA" id="ARBA00001946"/>
    </source>
</evidence>
<dbReference type="InterPro" id="IPR025110">
    <property type="entry name" value="AMP-bd_C"/>
</dbReference>